<dbReference type="Proteomes" id="UP000587991">
    <property type="component" value="Unassembled WGS sequence"/>
</dbReference>
<evidence type="ECO:0000313" key="4">
    <source>
        <dbReference type="Proteomes" id="UP000587991"/>
    </source>
</evidence>
<protein>
    <submittedName>
        <fullName evidence="3">STAS domain-containing protein</fullName>
    </submittedName>
</protein>
<reference evidence="3 4" key="1">
    <citation type="submission" date="2020-04" db="EMBL/GenBank/DDBJ databases">
        <title>Draft genome of Leeia sp. IMCC25680.</title>
        <authorList>
            <person name="Song J."/>
            <person name="Cho J.-C."/>
        </authorList>
    </citation>
    <scope>NUCLEOTIDE SEQUENCE [LARGE SCALE GENOMIC DNA]</scope>
    <source>
        <strain evidence="3 4">IMCC25680</strain>
    </source>
</reference>
<evidence type="ECO:0000259" key="2">
    <source>
        <dbReference type="Pfam" id="PF13466"/>
    </source>
</evidence>
<evidence type="ECO:0000256" key="1">
    <source>
        <dbReference type="SAM" id="MobiDB-lite"/>
    </source>
</evidence>
<dbReference type="InterPro" id="IPR036513">
    <property type="entry name" value="STAS_dom_sf"/>
</dbReference>
<comment type="caution">
    <text evidence="3">The sequence shown here is derived from an EMBL/GenBank/DDBJ whole genome shotgun (WGS) entry which is preliminary data.</text>
</comment>
<accession>A0A847SH03</accession>
<dbReference type="Gene3D" id="3.30.750.24">
    <property type="entry name" value="STAS domain"/>
    <property type="match status" value="2"/>
</dbReference>
<keyword evidence="4" id="KW-1185">Reference proteome</keyword>
<sequence>MFSFFKKKPDEPASPSAPSVAIPKGREASPAAPVIVQPAGKVAPAPEPAPPLAEPTTALPDTSAFFPVELAPADVSAMEEAAILYANEQYEAAVELLEAQVNSEPRCDEELWLMLLELYQVQNNKAAFDELALQFVVAFERTAPIWQRASRSAATGKESSNALTLLPSQLSEAGISKAIQQLQQQAQKQKLVQLDCSRVTDLVATALPAITDALRLLRRQQVRVQLAQPEALLQLLQDRIEMMRRDEADIPCWLFLLECLQWQGDQEAFETLAVDYAVTYEVSPPSWEPLPKAPAAKAGSSEAPLAPSQTDAFVLQGHYGADKVAELDPLMEHAEARSVVNIDCLGLERMDFVSAGHLLNLLVQLQQQGKELHLRQVSHLVGALFRVLGMHDFCKLHYRK</sequence>
<dbReference type="InterPro" id="IPR052746">
    <property type="entry name" value="MlaB_ABC_Transporter"/>
</dbReference>
<organism evidence="3 4">
    <name type="scientific">Leeia aquatica</name>
    <dbReference type="NCBI Taxonomy" id="2725557"/>
    <lineage>
        <taxon>Bacteria</taxon>
        <taxon>Pseudomonadati</taxon>
        <taxon>Pseudomonadota</taxon>
        <taxon>Betaproteobacteria</taxon>
        <taxon>Neisseriales</taxon>
        <taxon>Leeiaceae</taxon>
        <taxon>Leeia</taxon>
    </lineage>
</organism>
<dbReference type="Pfam" id="PF13466">
    <property type="entry name" value="STAS_2"/>
    <property type="match status" value="1"/>
</dbReference>
<feature type="domain" description="MlaB-like STAS" evidence="2">
    <location>
        <begin position="315"/>
        <end position="390"/>
    </location>
</feature>
<dbReference type="EMBL" id="JABAIM010000004">
    <property type="protein sequence ID" value="NLR76469.1"/>
    <property type="molecule type" value="Genomic_DNA"/>
</dbReference>
<dbReference type="PANTHER" id="PTHR35849">
    <property type="entry name" value="BLR2341 PROTEIN"/>
    <property type="match status" value="1"/>
</dbReference>
<dbReference type="AlphaFoldDB" id="A0A847SH03"/>
<gene>
    <name evidence="3" type="ORF">HF682_14980</name>
</gene>
<feature type="region of interest" description="Disordered" evidence="1">
    <location>
        <begin position="1"/>
        <end position="53"/>
    </location>
</feature>
<proteinExistence type="predicted"/>
<name>A0A847SH03_9NEIS</name>
<dbReference type="PANTHER" id="PTHR35849:SF1">
    <property type="entry name" value="INTERMEMBRANE PHOSPHOLIPID TRANSPORT SYSTEM BINDING PROTEIN MLAB"/>
    <property type="match status" value="1"/>
</dbReference>
<dbReference type="SUPFAM" id="SSF52091">
    <property type="entry name" value="SpoIIaa-like"/>
    <property type="match status" value="1"/>
</dbReference>
<feature type="compositionally biased region" description="Low complexity" evidence="1">
    <location>
        <begin position="13"/>
        <end position="23"/>
    </location>
</feature>
<evidence type="ECO:0000313" key="3">
    <source>
        <dbReference type="EMBL" id="NLR76469.1"/>
    </source>
</evidence>
<dbReference type="InterPro" id="IPR058548">
    <property type="entry name" value="MlaB-like_STAS"/>
</dbReference>
<dbReference type="RefSeq" id="WP_168878147.1">
    <property type="nucleotide sequence ID" value="NZ_JABAIM010000004.1"/>
</dbReference>